<evidence type="ECO:0000259" key="6">
    <source>
        <dbReference type="Pfam" id="PF00327"/>
    </source>
</evidence>
<keyword evidence="3" id="KW-0687">Ribonucleoprotein</keyword>
<proteinExistence type="inferred from homology"/>
<feature type="domain" description="Large ribosomal subunit protein uL30 N-terminal eukaryotes" evidence="7">
    <location>
        <begin position="56"/>
        <end position="126"/>
    </location>
</feature>
<dbReference type="Pfam" id="PF00327">
    <property type="entry name" value="Ribosomal_L30"/>
    <property type="match status" value="1"/>
</dbReference>
<evidence type="ECO:0000256" key="1">
    <source>
        <dbReference type="ARBA" id="ARBA00007594"/>
    </source>
</evidence>
<dbReference type="FunFam" id="3.30.1390.20:FF:000002">
    <property type="entry name" value="60S ribosomal protein L7"/>
    <property type="match status" value="1"/>
</dbReference>
<sequence length="291" mass="32277">MGKHSKAGKRKGNAHIHHKTGEGSHGHHKLHSGAYYKSQHSHPMSLNEPHKHMKTPESVLKKQATQKKIADQRAKDAAAAADKAKKDLVTFEANAKKYEEAYEATEREAIDNRRKAKATGGFYVPAQPKVALVIRIRGTIGVSPKAKKVMQLFRLRQLHNATFVKLNAATMRMLLLIEPYVTYGIPTRATVQKLIYKRGFGKLNKQRIPIANNSVIEEGLGECGIACAADLVNEIVTVGPNFKQANNFLWPFKLTSPRGGFSSKTKLLHYLEGGEAGNRAEEINALVKRML</sequence>
<dbReference type="GO" id="GO:0003723">
    <property type="term" value="F:RNA binding"/>
    <property type="evidence" value="ECO:0007669"/>
    <property type="project" value="InterPro"/>
</dbReference>
<evidence type="ECO:0000256" key="3">
    <source>
        <dbReference type="ARBA" id="ARBA00023274"/>
    </source>
</evidence>
<feature type="region of interest" description="Disordered" evidence="5">
    <location>
        <begin position="1"/>
        <end position="74"/>
    </location>
</feature>
<evidence type="ECO:0000259" key="7">
    <source>
        <dbReference type="Pfam" id="PF08079"/>
    </source>
</evidence>
<name>A0A7S3DVI4_9STRA</name>
<dbReference type="Gene3D" id="3.30.1390.20">
    <property type="entry name" value="Ribosomal protein L30, ferredoxin-like fold domain"/>
    <property type="match status" value="2"/>
</dbReference>
<feature type="domain" description="Large ribosomal subunit protein uL30-like ferredoxin-like fold" evidence="6">
    <location>
        <begin position="132"/>
        <end position="181"/>
    </location>
</feature>
<feature type="compositionally biased region" description="Basic residues" evidence="5">
    <location>
        <begin position="1"/>
        <end position="18"/>
    </location>
</feature>
<dbReference type="GO" id="GO:0022625">
    <property type="term" value="C:cytosolic large ribosomal subunit"/>
    <property type="evidence" value="ECO:0007669"/>
    <property type="project" value="TreeGrafter"/>
</dbReference>
<dbReference type="InterPro" id="IPR039699">
    <property type="entry name" value="Ribosomal_uL30"/>
</dbReference>
<dbReference type="AlphaFoldDB" id="A0A7S3DVI4"/>
<dbReference type="InterPro" id="IPR035808">
    <property type="entry name" value="Ribosomal_uL30_euk_arc"/>
</dbReference>
<dbReference type="PROSITE" id="PS00634">
    <property type="entry name" value="RIBOSOMAL_L30"/>
    <property type="match status" value="1"/>
</dbReference>
<dbReference type="InterPro" id="IPR016082">
    <property type="entry name" value="Ribosomal_uL30_ferredoxin-like"/>
</dbReference>
<evidence type="ECO:0000256" key="5">
    <source>
        <dbReference type="SAM" id="MobiDB-lite"/>
    </source>
</evidence>
<dbReference type="GO" id="GO:0000463">
    <property type="term" value="P:maturation of LSU-rRNA from tricistronic rRNA transcript (SSU-rRNA, 5.8S rRNA, LSU-rRNA)"/>
    <property type="evidence" value="ECO:0007669"/>
    <property type="project" value="TreeGrafter"/>
</dbReference>
<evidence type="ECO:0000313" key="8">
    <source>
        <dbReference type="EMBL" id="CAD9986912.1"/>
    </source>
</evidence>
<dbReference type="InterPro" id="IPR005998">
    <property type="entry name" value="Ribosomal_uL30_euk"/>
</dbReference>
<dbReference type="Pfam" id="PF08079">
    <property type="entry name" value="Ribosomal_L30_N"/>
    <property type="match status" value="1"/>
</dbReference>
<evidence type="ECO:0000256" key="4">
    <source>
        <dbReference type="SAM" id="Coils"/>
    </source>
</evidence>
<feature type="coiled-coil region" evidence="4">
    <location>
        <begin position="81"/>
        <end position="115"/>
    </location>
</feature>
<evidence type="ECO:0000256" key="2">
    <source>
        <dbReference type="ARBA" id="ARBA00022980"/>
    </source>
</evidence>
<dbReference type="CDD" id="cd01657">
    <property type="entry name" value="Ribosomal_L7_archeal_euk"/>
    <property type="match status" value="1"/>
</dbReference>
<gene>
    <name evidence="8" type="ORF">APAL1065_LOCUS22970</name>
</gene>
<protein>
    <recommendedName>
        <fullName evidence="9">Ribosomal protein L30 ferredoxin-like fold domain-containing protein</fullName>
    </recommendedName>
</protein>
<keyword evidence="4" id="KW-0175">Coiled coil</keyword>
<evidence type="ECO:0008006" key="9">
    <source>
        <dbReference type="Google" id="ProtNLM"/>
    </source>
</evidence>
<dbReference type="PANTHER" id="PTHR11524">
    <property type="entry name" value="60S RIBOSOMAL PROTEIN L7"/>
    <property type="match status" value="1"/>
</dbReference>
<dbReference type="PANTHER" id="PTHR11524:SF16">
    <property type="entry name" value="LARGE RIBOSOMAL SUBUNIT PROTEIN UL30"/>
    <property type="match status" value="1"/>
</dbReference>
<dbReference type="InterPro" id="IPR018038">
    <property type="entry name" value="Ribosomal_uL30_CS"/>
</dbReference>
<dbReference type="InterPro" id="IPR036919">
    <property type="entry name" value="Ribo_uL30_ferredoxin-like_sf"/>
</dbReference>
<organism evidence="8">
    <name type="scientific">Entomoneis paludosa</name>
    <dbReference type="NCBI Taxonomy" id="265537"/>
    <lineage>
        <taxon>Eukaryota</taxon>
        <taxon>Sar</taxon>
        <taxon>Stramenopiles</taxon>
        <taxon>Ochrophyta</taxon>
        <taxon>Bacillariophyta</taxon>
        <taxon>Bacillariophyceae</taxon>
        <taxon>Bacillariophycidae</taxon>
        <taxon>Entomoneidaceae</taxon>
        <taxon>Entomoneis</taxon>
    </lineage>
</organism>
<comment type="similarity">
    <text evidence="1">Belongs to the universal ribosomal protein uL30 family.</text>
</comment>
<accession>A0A7S3DVI4</accession>
<dbReference type="EMBL" id="HBHT01034162">
    <property type="protein sequence ID" value="CAD9986912.1"/>
    <property type="molecule type" value="Transcribed_RNA"/>
</dbReference>
<dbReference type="FunFam" id="3.30.1390.20:FF:000004">
    <property type="entry name" value="60S ribosomal protein L7"/>
    <property type="match status" value="1"/>
</dbReference>
<keyword evidence="2" id="KW-0689">Ribosomal protein</keyword>
<dbReference type="SUPFAM" id="SSF55129">
    <property type="entry name" value="Ribosomal protein L30p/L7e"/>
    <property type="match status" value="1"/>
</dbReference>
<dbReference type="NCBIfam" id="TIGR01310">
    <property type="entry name" value="uL30_euk"/>
    <property type="match status" value="1"/>
</dbReference>
<dbReference type="GO" id="GO:0003735">
    <property type="term" value="F:structural constituent of ribosome"/>
    <property type="evidence" value="ECO:0007669"/>
    <property type="project" value="TreeGrafter"/>
</dbReference>
<dbReference type="InterPro" id="IPR012988">
    <property type="entry name" value="Ribosomal_uL30_N_euk"/>
</dbReference>
<reference evidence="8" key="1">
    <citation type="submission" date="2021-01" db="EMBL/GenBank/DDBJ databases">
        <authorList>
            <person name="Corre E."/>
            <person name="Pelletier E."/>
            <person name="Niang G."/>
            <person name="Scheremetjew M."/>
            <person name="Finn R."/>
            <person name="Kale V."/>
            <person name="Holt S."/>
            <person name="Cochrane G."/>
            <person name="Meng A."/>
            <person name="Brown T."/>
            <person name="Cohen L."/>
        </authorList>
    </citation>
    <scope>NUCLEOTIDE SEQUENCE</scope>
    <source>
        <strain evidence="8">CCMP125</strain>
    </source>
</reference>